<dbReference type="PANTHER" id="PTHR13091:SF0">
    <property type="entry name" value="NONSENSE-MEDIATED MRNA DECAY FACTOR SMG8"/>
    <property type="match status" value="1"/>
</dbReference>
<proteinExistence type="inferred from homology"/>
<dbReference type="EMBL" id="JADCNL010000014">
    <property type="protein sequence ID" value="KAG0453105.1"/>
    <property type="molecule type" value="Genomic_DNA"/>
</dbReference>
<reference evidence="4 5" key="1">
    <citation type="journal article" date="2020" name="Nat. Food">
        <title>A phased Vanilla planifolia genome enables genetic improvement of flavour and production.</title>
        <authorList>
            <person name="Hasing T."/>
            <person name="Tang H."/>
            <person name="Brym M."/>
            <person name="Khazi F."/>
            <person name="Huang T."/>
            <person name="Chambers A.H."/>
        </authorList>
    </citation>
    <scope>NUCLEOTIDE SEQUENCE [LARGE SCALE GENOMIC DNA]</scope>
    <source>
        <tissue evidence="4">Leaf</tissue>
    </source>
</reference>
<dbReference type="InterPro" id="IPR019354">
    <property type="entry name" value="SMG8-like"/>
</dbReference>
<evidence type="ECO:0000313" key="4">
    <source>
        <dbReference type="EMBL" id="KAG0453105.1"/>
    </source>
</evidence>
<dbReference type="GO" id="GO:0000184">
    <property type="term" value="P:nuclear-transcribed mRNA catabolic process, nonsense-mediated decay"/>
    <property type="evidence" value="ECO:0007669"/>
    <property type="project" value="UniProtKB-KW"/>
</dbReference>
<dbReference type="Proteomes" id="UP000636800">
    <property type="component" value="Unassembled WGS sequence"/>
</dbReference>
<evidence type="ECO:0000256" key="1">
    <source>
        <dbReference type="ARBA" id="ARBA00006443"/>
    </source>
</evidence>
<dbReference type="OrthoDB" id="1912966at2759"/>
<keyword evidence="2" id="KW-0866">Nonsense-mediated mRNA decay</keyword>
<comment type="similarity">
    <text evidence="1">Belongs to the SMG8 family.</text>
</comment>
<evidence type="ECO:0000256" key="2">
    <source>
        <dbReference type="ARBA" id="ARBA00023161"/>
    </source>
</evidence>
<name>A0A835PIM3_VANPL</name>
<dbReference type="PANTHER" id="PTHR13091">
    <property type="entry name" value="AMPLIFIED IN BREAST CANCER 2-RELATED"/>
    <property type="match status" value="1"/>
</dbReference>
<evidence type="ECO:0000256" key="3">
    <source>
        <dbReference type="ARBA" id="ARBA00029509"/>
    </source>
</evidence>
<keyword evidence="5" id="KW-1185">Reference proteome</keyword>
<dbReference type="AlphaFoldDB" id="A0A835PIM3"/>
<comment type="caution">
    <text evidence="4">The sequence shown here is derived from an EMBL/GenBank/DDBJ whole genome shotgun (WGS) entry which is preliminary data.</text>
</comment>
<evidence type="ECO:0000313" key="5">
    <source>
        <dbReference type="Proteomes" id="UP000636800"/>
    </source>
</evidence>
<gene>
    <name evidence="4" type="ORF">HPP92_025769</name>
</gene>
<organism evidence="4 5">
    <name type="scientific">Vanilla planifolia</name>
    <name type="common">Vanilla</name>
    <dbReference type="NCBI Taxonomy" id="51239"/>
    <lineage>
        <taxon>Eukaryota</taxon>
        <taxon>Viridiplantae</taxon>
        <taxon>Streptophyta</taxon>
        <taxon>Embryophyta</taxon>
        <taxon>Tracheophyta</taxon>
        <taxon>Spermatophyta</taxon>
        <taxon>Magnoliopsida</taxon>
        <taxon>Liliopsida</taxon>
        <taxon>Asparagales</taxon>
        <taxon>Orchidaceae</taxon>
        <taxon>Vanilloideae</taxon>
        <taxon>Vanilleae</taxon>
        <taxon>Vanilla</taxon>
    </lineage>
</organism>
<sequence>MLPGQCIPVVLFVFQDDISDVSNPVTNTDDAMDSSRQNLTLKGSGSVLMLARPASKAEGSFRKRLQSSLEGQIRFLIKKCRILAGTDHSHFGSRGVGKVNSLPLFSLDASRVVTLLNRSMNQRGEALSYVTSLIEEALNSKAKADMPMLENHCQNLHNDDVQAINDFISRQVDMLRGRGGLLGNANSGSVAGVGMVAAAAAAAAVSAASATPSKPVNAPELPSMENWYASTYLLLKALLHIGHGFRDDRGNIKVIPLEPTVLDTRDKHALENAISCLENNKGMNMKFSASWCQRVFTIAKDVYLKDLPTCYPTSIHNSHLENALLSFCSMVKGPAVKLFAKKLADDCTSIWEAGRQLCDAISLTGKPCMHRRHGACNSNSMKEDTPNQHSSGNVFLHACACGRSRCMRDDPFDFQSANVTFNHFIGCESTLPTLSLPHLSNNGPLPPASWSLLRIGGTRYYEPSKGLLQPGFCSTQKFLMKWLVAIEKEANGIPVGVTKNNLIVSLIPQSNTKLDVDEMMTKSNDDCVMQHISETREKQPALVASNATSINFGNGLPSFTLKKPFVEVVTSTIVADLRPQQRKQTKHVKGVRVSSAIGDKNLTIENQHASKQGEPVVSLQCSTIPKSDSHVDGNPYLQIGTNIVPVNIFNSQEIKTSSLRKSIVYVGFEHECSYGHRFLLSSDHLKGLDSSYPLTSKPYPSSESFKGKHLESKVKAHEKVDCYSSSKRVEISTGIKKDNMLNKSTETGCVQGDESLTFLSRVGIDKLQSGRGLMLSESVHQVERKISHVKLDDSSYAYSMLASNLPVYMNCPYCNSSAKQAKQNDKFASKVSQLQRIFLVTPSFPTVLATCPVIQFEQSCLPESTPNLEQQSQFSLDCLVTLPPESFITIRLPFIYGVRMNDGLLQPLDYIVHKPELTAWLIKGTALQVVSMGCESDEEFQIL</sequence>
<protein>
    <recommendedName>
        <fullName evidence="3">Nonsense-mediated mRNA decay factor SMG8</fullName>
    </recommendedName>
</protein>
<accession>A0A835PIM3</accession>
<dbReference type="Pfam" id="PF10220">
    <property type="entry name" value="Smg8_Smg9"/>
    <property type="match status" value="1"/>
</dbReference>